<dbReference type="OrthoDB" id="5242900at2"/>
<dbReference type="InterPro" id="IPR000836">
    <property type="entry name" value="PRTase_dom"/>
</dbReference>
<accession>A0A9W5REA7</accession>
<dbReference type="InterPro" id="IPR029057">
    <property type="entry name" value="PRTase-like"/>
</dbReference>
<dbReference type="AlphaFoldDB" id="A0A9W5REA7"/>
<evidence type="ECO:0000313" key="4">
    <source>
        <dbReference type="Proteomes" id="UP000014387"/>
    </source>
</evidence>
<dbReference type="Proteomes" id="UP000014387">
    <property type="component" value="Unassembled WGS sequence"/>
</dbReference>
<name>A0A9W5REA7_9ACTO</name>
<dbReference type="EMBL" id="AGWN01000001">
    <property type="protein sequence ID" value="EPD30806.1"/>
    <property type="molecule type" value="Genomic_DNA"/>
</dbReference>
<dbReference type="InterPro" id="IPR051910">
    <property type="entry name" value="ComF/GntX_DNA_util-trans"/>
</dbReference>
<dbReference type="CDD" id="cd06223">
    <property type="entry name" value="PRTases_typeI"/>
    <property type="match status" value="1"/>
</dbReference>
<sequence>MPMRLISLGEYEGALRRIILTAKHDRANNLQGWLLQAGGSLAKGWLTRRTVVDVPLAGSPLLIVPVPSQWTRWWRGLMVTPHIARGFASHLEAEGIDVMVAPVLTKAWGSTQAGKSGAQRRARSNTVSALVDLRGAQCILVDDVVTTGATMLACRRAVEYAGGHCFVGVSLADVHNCRPLK</sequence>
<dbReference type="PANTHER" id="PTHR47505">
    <property type="entry name" value="DNA UTILIZATION PROTEIN YHGH"/>
    <property type="match status" value="1"/>
</dbReference>
<feature type="domain" description="Phosphoribosyltransferase" evidence="2">
    <location>
        <begin position="76"/>
        <end position="173"/>
    </location>
</feature>
<keyword evidence="4" id="KW-1185">Reference proteome</keyword>
<dbReference type="SUPFAM" id="SSF53271">
    <property type="entry name" value="PRTase-like"/>
    <property type="match status" value="1"/>
</dbReference>
<evidence type="ECO:0000256" key="1">
    <source>
        <dbReference type="ARBA" id="ARBA00008007"/>
    </source>
</evidence>
<dbReference type="Gene3D" id="3.40.50.2020">
    <property type="match status" value="1"/>
</dbReference>
<protein>
    <recommendedName>
        <fullName evidence="2">Phosphoribosyltransferase domain-containing protein</fullName>
    </recommendedName>
</protein>
<proteinExistence type="inferred from homology"/>
<gene>
    <name evidence="3" type="ORF">HMPREF9238_00561</name>
</gene>
<evidence type="ECO:0000313" key="3">
    <source>
        <dbReference type="EMBL" id="EPD30806.1"/>
    </source>
</evidence>
<dbReference type="Pfam" id="PF00156">
    <property type="entry name" value="Pribosyltran"/>
    <property type="match status" value="1"/>
</dbReference>
<organism evidence="3 4">
    <name type="scientific">Gleimia europaea ACS-120-V-Col10b</name>
    <dbReference type="NCBI Taxonomy" id="883069"/>
    <lineage>
        <taxon>Bacteria</taxon>
        <taxon>Bacillati</taxon>
        <taxon>Actinomycetota</taxon>
        <taxon>Actinomycetes</taxon>
        <taxon>Actinomycetales</taxon>
        <taxon>Actinomycetaceae</taxon>
        <taxon>Gleimia</taxon>
    </lineage>
</organism>
<comment type="similarity">
    <text evidence="1">Belongs to the ComF/GntX family.</text>
</comment>
<comment type="caution">
    <text evidence="3">The sequence shown here is derived from an EMBL/GenBank/DDBJ whole genome shotgun (WGS) entry which is preliminary data.</text>
</comment>
<reference evidence="3 4" key="1">
    <citation type="submission" date="2013-05" db="EMBL/GenBank/DDBJ databases">
        <title>The Genome Sequence of Actinomyces europaeus ACS-120-V-COL10B.</title>
        <authorList>
            <consortium name="The Broad Institute Genomics Platform"/>
            <person name="Earl A."/>
            <person name="Ward D."/>
            <person name="Feldgarden M."/>
            <person name="Gevers D."/>
            <person name="Saerens B."/>
            <person name="Vaneechoutte M."/>
            <person name="Walker B."/>
            <person name="Young S."/>
            <person name="Zeng Q."/>
            <person name="Gargeya S."/>
            <person name="Fitzgerald M."/>
            <person name="Haas B."/>
            <person name="Abouelleil A."/>
            <person name="Allen A.W."/>
            <person name="Alvarado L."/>
            <person name="Arachchi H.M."/>
            <person name="Berlin A.M."/>
            <person name="Chapman S.B."/>
            <person name="Gainer-Dewar J."/>
            <person name="Goldberg J."/>
            <person name="Griggs A."/>
            <person name="Gujja S."/>
            <person name="Hansen M."/>
            <person name="Howarth C."/>
            <person name="Imamovic A."/>
            <person name="Ireland A."/>
            <person name="Larimer J."/>
            <person name="McCowan C."/>
            <person name="Murphy C."/>
            <person name="Pearson M."/>
            <person name="Poon T.W."/>
            <person name="Priest M."/>
            <person name="Roberts A."/>
            <person name="Saif S."/>
            <person name="Shea T."/>
            <person name="Sisk P."/>
            <person name="Sykes S."/>
            <person name="Wortman J."/>
            <person name="Nusbaum C."/>
            <person name="Birren B."/>
        </authorList>
    </citation>
    <scope>NUCLEOTIDE SEQUENCE [LARGE SCALE GENOMIC DNA]</scope>
    <source>
        <strain evidence="3 4">ACS-120-V-Col10b</strain>
    </source>
</reference>
<evidence type="ECO:0000259" key="2">
    <source>
        <dbReference type="Pfam" id="PF00156"/>
    </source>
</evidence>
<dbReference type="PANTHER" id="PTHR47505:SF1">
    <property type="entry name" value="DNA UTILIZATION PROTEIN YHGH"/>
    <property type="match status" value="1"/>
</dbReference>